<proteinExistence type="predicted"/>
<dbReference type="EMBL" id="JBBNAF010000006">
    <property type="protein sequence ID" value="KAK9135084.1"/>
    <property type="molecule type" value="Genomic_DNA"/>
</dbReference>
<gene>
    <name evidence="2" type="ORF">Syun_014414</name>
</gene>
<evidence type="ECO:0000313" key="3">
    <source>
        <dbReference type="Proteomes" id="UP001420932"/>
    </source>
</evidence>
<name>A0AAP0P9J3_9MAGN</name>
<accession>A0AAP0P9J3</accession>
<feature type="compositionally biased region" description="Acidic residues" evidence="1">
    <location>
        <begin position="18"/>
        <end position="34"/>
    </location>
</feature>
<dbReference type="AlphaFoldDB" id="A0AAP0P9J3"/>
<sequence>MLHDTQFFKRRRSEDLCEDDEDIYEDEENDDSTQEDNISIHQSPIWIAKRDALAELMGN</sequence>
<reference evidence="2 3" key="1">
    <citation type="submission" date="2024-01" db="EMBL/GenBank/DDBJ databases">
        <title>Genome assemblies of Stephania.</title>
        <authorList>
            <person name="Yang L."/>
        </authorList>
    </citation>
    <scope>NUCLEOTIDE SEQUENCE [LARGE SCALE GENOMIC DNA]</scope>
    <source>
        <strain evidence="2">YNDBR</strain>
        <tissue evidence="2">Leaf</tissue>
    </source>
</reference>
<evidence type="ECO:0000313" key="2">
    <source>
        <dbReference type="EMBL" id="KAK9135084.1"/>
    </source>
</evidence>
<organism evidence="2 3">
    <name type="scientific">Stephania yunnanensis</name>
    <dbReference type="NCBI Taxonomy" id="152371"/>
    <lineage>
        <taxon>Eukaryota</taxon>
        <taxon>Viridiplantae</taxon>
        <taxon>Streptophyta</taxon>
        <taxon>Embryophyta</taxon>
        <taxon>Tracheophyta</taxon>
        <taxon>Spermatophyta</taxon>
        <taxon>Magnoliopsida</taxon>
        <taxon>Ranunculales</taxon>
        <taxon>Menispermaceae</taxon>
        <taxon>Menispermoideae</taxon>
        <taxon>Cissampelideae</taxon>
        <taxon>Stephania</taxon>
    </lineage>
</organism>
<keyword evidence="3" id="KW-1185">Reference proteome</keyword>
<dbReference type="Proteomes" id="UP001420932">
    <property type="component" value="Unassembled WGS sequence"/>
</dbReference>
<evidence type="ECO:0000256" key="1">
    <source>
        <dbReference type="SAM" id="MobiDB-lite"/>
    </source>
</evidence>
<comment type="caution">
    <text evidence="2">The sequence shown here is derived from an EMBL/GenBank/DDBJ whole genome shotgun (WGS) entry which is preliminary data.</text>
</comment>
<feature type="region of interest" description="Disordered" evidence="1">
    <location>
        <begin position="18"/>
        <end position="38"/>
    </location>
</feature>
<protein>
    <submittedName>
        <fullName evidence="2">Uncharacterized protein</fullName>
    </submittedName>
</protein>